<organism evidence="1 2">
    <name type="scientific">Mucuna pruriens</name>
    <name type="common">Velvet bean</name>
    <name type="synonym">Dolichos pruriens</name>
    <dbReference type="NCBI Taxonomy" id="157652"/>
    <lineage>
        <taxon>Eukaryota</taxon>
        <taxon>Viridiplantae</taxon>
        <taxon>Streptophyta</taxon>
        <taxon>Embryophyta</taxon>
        <taxon>Tracheophyta</taxon>
        <taxon>Spermatophyta</taxon>
        <taxon>Magnoliopsida</taxon>
        <taxon>eudicotyledons</taxon>
        <taxon>Gunneridae</taxon>
        <taxon>Pentapetalae</taxon>
        <taxon>rosids</taxon>
        <taxon>fabids</taxon>
        <taxon>Fabales</taxon>
        <taxon>Fabaceae</taxon>
        <taxon>Papilionoideae</taxon>
        <taxon>50 kb inversion clade</taxon>
        <taxon>NPAAA clade</taxon>
        <taxon>indigoferoid/millettioid clade</taxon>
        <taxon>Phaseoleae</taxon>
        <taxon>Mucuna</taxon>
    </lineage>
</organism>
<evidence type="ECO:0000313" key="2">
    <source>
        <dbReference type="Proteomes" id="UP000257109"/>
    </source>
</evidence>
<sequence>MCVMTTGVINVSAQINSIQMLNGTNFKVWKEIVDIVLGCMNLDLVLWVEEPIPTMNNLQESQSASKFLEEIEQFFAKNEKAETSNLLVKLIFMKYKGRGNIKEYIIEMSNLAAKLNSLKLELDEDLIVHLTLISLHAHFGQFKVSYNTQKDKWSLNELISHYVQEEERKCGIVPQYTMPEKPSMNGVIGRRNQTLKDMLKHGLIGCMKENWIQELLVVTLLAMLNALDAINFTISLQDPFFETGNARILEEVEFEKEDNIKNVVFEEEFVNDIGQVLVPITI</sequence>
<dbReference type="AlphaFoldDB" id="A0A371IHW8"/>
<keyword evidence="2" id="KW-1185">Reference proteome</keyword>
<dbReference type="Proteomes" id="UP000257109">
    <property type="component" value="Unassembled WGS sequence"/>
</dbReference>
<evidence type="ECO:0000313" key="1">
    <source>
        <dbReference type="EMBL" id="RDY14613.1"/>
    </source>
</evidence>
<protein>
    <recommendedName>
        <fullName evidence="3">Integrase catalytic domain-containing protein</fullName>
    </recommendedName>
</protein>
<dbReference type="Pfam" id="PF14223">
    <property type="entry name" value="Retrotran_gag_2"/>
    <property type="match status" value="1"/>
</dbReference>
<proteinExistence type="predicted"/>
<dbReference type="PANTHER" id="PTHR35317:SF43">
    <property type="entry name" value="TRANSMEMBRANE PROTEIN"/>
    <property type="match status" value="1"/>
</dbReference>
<evidence type="ECO:0008006" key="3">
    <source>
        <dbReference type="Google" id="ProtNLM"/>
    </source>
</evidence>
<dbReference type="PANTHER" id="PTHR35317">
    <property type="entry name" value="OS04G0629600 PROTEIN"/>
    <property type="match status" value="1"/>
</dbReference>
<name>A0A371IHW8_MUCPR</name>
<dbReference type="OrthoDB" id="780386at2759"/>
<dbReference type="InterPro" id="IPR036397">
    <property type="entry name" value="RNaseH_sf"/>
</dbReference>
<dbReference type="SUPFAM" id="SSF53098">
    <property type="entry name" value="Ribonuclease H-like"/>
    <property type="match status" value="1"/>
</dbReference>
<dbReference type="GO" id="GO:0003676">
    <property type="term" value="F:nucleic acid binding"/>
    <property type="evidence" value="ECO:0007669"/>
    <property type="project" value="InterPro"/>
</dbReference>
<comment type="caution">
    <text evidence="1">The sequence shown here is derived from an EMBL/GenBank/DDBJ whole genome shotgun (WGS) entry which is preliminary data.</text>
</comment>
<dbReference type="InterPro" id="IPR012337">
    <property type="entry name" value="RNaseH-like_sf"/>
</dbReference>
<dbReference type="EMBL" id="QJKJ01000043">
    <property type="protein sequence ID" value="RDY14613.1"/>
    <property type="molecule type" value="Genomic_DNA"/>
</dbReference>
<gene>
    <name evidence="1" type="ORF">CR513_00301</name>
</gene>
<dbReference type="Gene3D" id="3.30.420.10">
    <property type="entry name" value="Ribonuclease H-like superfamily/Ribonuclease H"/>
    <property type="match status" value="1"/>
</dbReference>
<accession>A0A371IHW8</accession>
<feature type="non-terminal residue" evidence="1">
    <location>
        <position position="1"/>
    </location>
</feature>
<reference evidence="1" key="1">
    <citation type="submission" date="2018-05" db="EMBL/GenBank/DDBJ databases">
        <title>Draft genome of Mucuna pruriens seed.</title>
        <authorList>
            <person name="Nnadi N.E."/>
            <person name="Vos R."/>
            <person name="Hasami M.H."/>
            <person name="Devisetty U.K."/>
            <person name="Aguiy J.C."/>
        </authorList>
    </citation>
    <scope>NUCLEOTIDE SEQUENCE [LARGE SCALE GENOMIC DNA]</scope>
    <source>
        <strain evidence="1">JCA_2017</strain>
    </source>
</reference>